<evidence type="ECO:0000256" key="3">
    <source>
        <dbReference type="ARBA" id="ARBA00038863"/>
    </source>
</evidence>
<evidence type="ECO:0000256" key="4">
    <source>
        <dbReference type="PIRSR" id="PIRSR600407-1"/>
    </source>
</evidence>
<keyword evidence="7" id="KW-1133">Transmembrane helix</keyword>
<proteinExistence type="inferred from homology"/>
<keyword evidence="2" id="KW-0378">Hydrolase</keyword>
<evidence type="ECO:0000256" key="7">
    <source>
        <dbReference type="SAM" id="Phobius"/>
    </source>
</evidence>
<evidence type="ECO:0000256" key="1">
    <source>
        <dbReference type="ARBA" id="ARBA00009283"/>
    </source>
</evidence>
<sequence>MTNNELRRRKHKDQNGRPAPNKKRKEIKPSTLHRSFFCLLISGTILTLFILLYIDNIPWHLGHKAVDNIAKKLGYHKPVHAVVIDAGSTGSRVLAFTFHESYLGGHLVLDKELFEYTKPGLSSFADNPKKGVATIANLLEKAKKEIPKEYWNKTPLILKATAGLRLLPQEKAENLLNSVREFFKETPFLTNEESVEIMDGTDEGIFSWFTVNFLLERLYGNPSKTVAALDLGGGSTQVTFSALTPASLSQKQYIHQAVAPSGYIPVYTHSYLGLGLMAARKEVITLNQENEVNVTSDCINHIIKGRKFHFGGTDYYVSGPRENYPVSKSKETTYRVGQETPVVDFDTCSKIITDYVVEKATPPDELPTKIIFAFSYYFDRATEVGLIEESTGGYIDVNAFKTAAKKSCAEPNADQPFMCLDLTFISALLEKGFGLREDAKIFLYKKIDGHEISWALGAAYNLLRG</sequence>
<dbReference type="InterPro" id="IPR000407">
    <property type="entry name" value="GDA1_CD39_NTPase"/>
</dbReference>
<evidence type="ECO:0000256" key="5">
    <source>
        <dbReference type="PIRSR" id="PIRSR600407-2"/>
    </source>
</evidence>
<comment type="similarity">
    <text evidence="1">Belongs to the GDA1/CD39 NTPase family.</text>
</comment>
<keyword evidence="5" id="KW-0067">ATP-binding</keyword>
<dbReference type="EC" id="3.6.1.6" evidence="3"/>
<dbReference type="GO" id="GO:0005524">
    <property type="term" value="F:ATP binding"/>
    <property type="evidence" value="ECO:0007669"/>
    <property type="project" value="UniProtKB-KW"/>
</dbReference>
<evidence type="ECO:0000313" key="9">
    <source>
        <dbReference type="Proteomes" id="UP001168821"/>
    </source>
</evidence>
<keyword evidence="5" id="KW-0547">Nucleotide-binding</keyword>
<evidence type="ECO:0000313" key="8">
    <source>
        <dbReference type="EMBL" id="KAJ3658970.1"/>
    </source>
</evidence>
<dbReference type="PANTHER" id="PTHR11782">
    <property type="entry name" value="ADENOSINE/GUANOSINE DIPHOSPHATASE"/>
    <property type="match status" value="1"/>
</dbReference>
<dbReference type="CDD" id="cd24046">
    <property type="entry name" value="ASKHA_NBD_NTPDase5-like"/>
    <property type="match status" value="1"/>
</dbReference>
<dbReference type="AlphaFoldDB" id="A0AA38MJ05"/>
<name>A0AA38MJ05_9CUCU</name>
<protein>
    <recommendedName>
        <fullName evidence="3">nucleoside diphosphate phosphatase</fullName>
        <ecNumber evidence="3">3.6.1.6</ecNumber>
    </recommendedName>
</protein>
<dbReference type="Gene3D" id="3.30.420.40">
    <property type="match status" value="1"/>
</dbReference>
<evidence type="ECO:0000256" key="6">
    <source>
        <dbReference type="SAM" id="MobiDB-lite"/>
    </source>
</evidence>
<gene>
    <name evidence="8" type="ORF">Zmor_010681</name>
</gene>
<dbReference type="EMBL" id="JALNTZ010000003">
    <property type="protein sequence ID" value="KAJ3658970.1"/>
    <property type="molecule type" value="Genomic_DNA"/>
</dbReference>
<keyword evidence="7" id="KW-0472">Membrane</keyword>
<dbReference type="PANTHER" id="PTHR11782:SF127">
    <property type="entry name" value="NTPASE, ISOFORM F"/>
    <property type="match status" value="1"/>
</dbReference>
<feature type="region of interest" description="Disordered" evidence="6">
    <location>
        <begin position="1"/>
        <end position="25"/>
    </location>
</feature>
<reference evidence="8" key="1">
    <citation type="journal article" date="2023" name="G3 (Bethesda)">
        <title>Whole genome assemblies of Zophobas morio and Tenebrio molitor.</title>
        <authorList>
            <person name="Kaur S."/>
            <person name="Stinson S.A."/>
            <person name="diCenzo G.C."/>
        </authorList>
    </citation>
    <scope>NUCLEOTIDE SEQUENCE</scope>
    <source>
        <strain evidence="8">QUZm001</strain>
    </source>
</reference>
<dbReference type="FunFam" id="3.30.420.40:FF:000052">
    <property type="entry name" value="Ectonucleoside triphosphate diphosphohydrolase 5"/>
    <property type="match status" value="1"/>
</dbReference>
<evidence type="ECO:0000256" key="2">
    <source>
        <dbReference type="ARBA" id="ARBA00022801"/>
    </source>
</evidence>
<dbReference type="Gene3D" id="3.30.420.150">
    <property type="entry name" value="Exopolyphosphatase. Domain 2"/>
    <property type="match status" value="1"/>
</dbReference>
<feature type="active site" description="Proton acceptor" evidence="4">
    <location>
        <position position="203"/>
    </location>
</feature>
<dbReference type="Pfam" id="PF01150">
    <property type="entry name" value="GDA1_CD39"/>
    <property type="match status" value="1"/>
</dbReference>
<accession>A0AA38MJ05</accession>
<comment type="caution">
    <text evidence="8">The sequence shown here is derived from an EMBL/GenBank/DDBJ whole genome shotgun (WGS) entry which is preliminary data.</text>
</comment>
<dbReference type="Proteomes" id="UP001168821">
    <property type="component" value="Unassembled WGS sequence"/>
</dbReference>
<organism evidence="8 9">
    <name type="scientific">Zophobas morio</name>
    <dbReference type="NCBI Taxonomy" id="2755281"/>
    <lineage>
        <taxon>Eukaryota</taxon>
        <taxon>Metazoa</taxon>
        <taxon>Ecdysozoa</taxon>
        <taxon>Arthropoda</taxon>
        <taxon>Hexapoda</taxon>
        <taxon>Insecta</taxon>
        <taxon>Pterygota</taxon>
        <taxon>Neoptera</taxon>
        <taxon>Endopterygota</taxon>
        <taxon>Coleoptera</taxon>
        <taxon>Polyphaga</taxon>
        <taxon>Cucujiformia</taxon>
        <taxon>Tenebrionidae</taxon>
        <taxon>Zophobas</taxon>
    </lineage>
</organism>
<keyword evidence="9" id="KW-1185">Reference proteome</keyword>
<dbReference type="GO" id="GO:0017110">
    <property type="term" value="F:nucleoside diphosphate phosphatase activity"/>
    <property type="evidence" value="ECO:0007669"/>
    <property type="project" value="UniProtKB-EC"/>
</dbReference>
<feature type="transmembrane region" description="Helical" evidence="7">
    <location>
        <begin position="32"/>
        <end position="54"/>
    </location>
</feature>
<feature type="binding site" evidence="5">
    <location>
        <begin position="233"/>
        <end position="237"/>
    </location>
    <ligand>
        <name>ATP</name>
        <dbReference type="ChEBI" id="CHEBI:30616"/>
    </ligand>
</feature>
<keyword evidence="7" id="KW-0812">Transmembrane</keyword>